<dbReference type="AlphaFoldDB" id="A0A9Q3WA87"/>
<reference evidence="1" key="1">
    <citation type="submission" date="2022-01" db="EMBL/GenBank/DDBJ databases">
        <authorList>
            <person name="Karlyshev A.V."/>
            <person name="Jaspars M."/>
        </authorList>
    </citation>
    <scope>NUCLEOTIDE SEQUENCE</scope>
    <source>
        <strain evidence="1">AGSA3-2</strain>
    </source>
</reference>
<dbReference type="RefSeq" id="WP_233926241.1">
    <property type="nucleotide sequence ID" value="NZ_JAJVKT010000053.1"/>
</dbReference>
<gene>
    <name evidence="1" type="ORF">LZG35_22065</name>
</gene>
<sequence>MADTRQDRGRANTEPHHFDVVRRQLNAPPHWANQTLQAWSAALPQEKKPFVTRHYWAETGSVNVFRVVGTDHQDHHGKTWLQLLTGGKRMPHNLQRLLDNPDYYLAPQSRAPRLFYNTVDGLDFYVGADGNHRTCLARFFLAEHGLSQLHEVTVNHYHVDELAYQIWQRAQATLHAQRRPITVIPHPVQTGRDDTPGWKLDHYQLEFEWRDLDADQDDILDRDAFLARCQDLAIARFKPAAPSHTTALRHRIASLFKRS</sequence>
<comment type="caution">
    <text evidence="1">The sequence shown here is derived from an EMBL/GenBank/DDBJ whole genome shotgun (WGS) entry which is preliminary data.</text>
</comment>
<proteinExistence type="predicted"/>
<name>A0A9Q3WA87_9GAMM</name>
<organism evidence="1 2">
    <name type="scientific">Alloalcanivorax xenomutans</name>
    <dbReference type="NCBI Taxonomy" id="1094342"/>
    <lineage>
        <taxon>Bacteria</taxon>
        <taxon>Pseudomonadati</taxon>
        <taxon>Pseudomonadota</taxon>
        <taxon>Gammaproteobacteria</taxon>
        <taxon>Oceanospirillales</taxon>
        <taxon>Alcanivoracaceae</taxon>
        <taxon>Alloalcanivorax</taxon>
    </lineage>
</organism>
<evidence type="ECO:0000313" key="2">
    <source>
        <dbReference type="Proteomes" id="UP001107961"/>
    </source>
</evidence>
<evidence type="ECO:0000313" key="1">
    <source>
        <dbReference type="EMBL" id="MCE7511328.1"/>
    </source>
</evidence>
<protein>
    <submittedName>
        <fullName evidence="1">Uncharacterized protein</fullName>
    </submittedName>
</protein>
<accession>A0A9Q3WA87</accession>
<dbReference type="Proteomes" id="UP001107961">
    <property type="component" value="Unassembled WGS sequence"/>
</dbReference>
<dbReference type="EMBL" id="JAJVKT010000053">
    <property type="protein sequence ID" value="MCE7511328.1"/>
    <property type="molecule type" value="Genomic_DNA"/>
</dbReference>
<keyword evidence="2" id="KW-1185">Reference proteome</keyword>